<feature type="domain" description="Oxidoreductase molybdopterin-binding" evidence="3">
    <location>
        <begin position="335"/>
        <end position="482"/>
    </location>
</feature>
<dbReference type="AlphaFoldDB" id="A0AAU8DM92"/>
<sequence>MPSTVPTVHHSVGSPGHAPRGRLRAAVLGLIAVAVTVAVAELVAAVGFWLGVLGPAAAPVFSLGTSVIDVSPGWLVEWAKQNLGAPGDKIFLGVGIGVVSLLFGALVGIVARFRFRLAMTLTAVLALVAGSAIVARTDSRPVDLLALALGLAAGIWFLHHVFHRSVASAAPSGTSSPDWLPAHSGASGSADATPVRSGDGSRRRFVQVAGTGALGALAAGALSRIIPADAAVRASRAEVVLPSIAPRTTSRAASTSSAASSRSSAAGTTSSSASSSASSRASTSASSSTTPTTSSAIASATPSSTVEAGTFDDVPGLSSYVTPNSSFYRIDTAFNVPQITTKKWSLNIHGLVDTPIQLSYDELLRMPMTEAMVTLTCVSNVRGGDLVGNALWQGVRISDVLALTGTNGGADCVLSSDPQGWTCSTPLLALTDSRDALLAIGMNGEPLPLEHGFPVRMVVPGLYGYVSGTKWVIDLEVTKFSEVTAYWTGLGWSDHGPVKLSSRIDVPGDSVSAGSVTVAGVAWAQHTGVEGAQIQINGGSGWGAWLDCELSRPVSVDTWVQWRTSWRASPGTYKIRCRAINRFGNAQIGKDSDVLPDGATGYHQITVVVTA</sequence>
<feature type="transmembrane region" description="Helical" evidence="2">
    <location>
        <begin position="25"/>
        <end position="50"/>
    </location>
</feature>
<dbReference type="GO" id="GO:0006790">
    <property type="term" value="P:sulfur compound metabolic process"/>
    <property type="evidence" value="ECO:0007669"/>
    <property type="project" value="TreeGrafter"/>
</dbReference>
<keyword evidence="2" id="KW-1133">Transmembrane helix</keyword>
<dbReference type="SUPFAM" id="SSF81296">
    <property type="entry name" value="E set domains"/>
    <property type="match status" value="1"/>
</dbReference>
<organism evidence="4">
    <name type="scientific">Nakamurella sp. A5-74</name>
    <dbReference type="NCBI Taxonomy" id="3158264"/>
    <lineage>
        <taxon>Bacteria</taxon>
        <taxon>Bacillati</taxon>
        <taxon>Actinomycetota</taxon>
        <taxon>Actinomycetes</taxon>
        <taxon>Nakamurellales</taxon>
        <taxon>Nakamurellaceae</taxon>
        <taxon>Nakamurella</taxon>
    </lineage>
</organism>
<dbReference type="InterPro" id="IPR014756">
    <property type="entry name" value="Ig_E-set"/>
</dbReference>
<dbReference type="EMBL" id="CP159218">
    <property type="protein sequence ID" value="XCG63293.1"/>
    <property type="molecule type" value="Genomic_DNA"/>
</dbReference>
<dbReference type="PANTHER" id="PTHR19372">
    <property type="entry name" value="SULFITE REDUCTASE"/>
    <property type="match status" value="1"/>
</dbReference>
<dbReference type="GO" id="GO:0008482">
    <property type="term" value="F:sulfite oxidase activity"/>
    <property type="evidence" value="ECO:0007669"/>
    <property type="project" value="TreeGrafter"/>
</dbReference>
<evidence type="ECO:0000256" key="2">
    <source>
        <dbReference type="SAM" id="Phobius"/>
    </source>
</evidence>
<proteinExistence type="predicted"/>
<dbReference type="Gene3D" id="3.90.420.10">
    <property type="entry name" value="Oxidoreductase, molybdopterin-binding domain"/>
    <property type="match status" value="1"/>
</dbReference>
<feature type="transmembrane region" description="Helical" evidence="2">
    <location>
        <begin position="90"/>
        <end position="111"/>
    </location>
</feature>
<dbReference type="GO" id="GO:0043546">
    <property type="term" value="F:molybdopterin cofactor binding"/>
    <property type="evidence" value="ECO:0007669"/>
    <property type="project" value="TreeGrafter"/>
</dbReference>
<gene>
    <name evidence="4" type="ORF">ABLG96_19155</name>
</gene>
<dbReference type="GO" id="GO:0020037">
    <property type="term" value="F:heme binding"/>
    <property type="evidence" value="ECO:0007669"/>
    <property type="project" value="TreeGrafter"/>
</dbReference>
<feature type="transmembrane region" description="Helical" evidence="2">
    <location>
        <begin position="117"/>
        <end position="135"/>
    </location>
</feature>
<dbReference type="PANTHER" id="PTHR19372:SF7">
    <property type="entry name" value="SULFITE OXIDASE, MITOCHONDRIAL"/>
    <property type="match status" value="1"/>
</dbReference>
<evidence type="ECO:0000313" key="4">
    <source>
        <dbReference type="EMBL" id="XCG63293.1"/>
    </source>
</evidence>
<name>A0AAU8DM92_9ACTN</name>
<keyword evidence="2" id="KW-0812">Transmembrane</keyword>
<dbReference type="Gene3D" id="2.60.40.650">
    <property type="match status" value="1"/>
</dbReference>
<protein>
    <submittedName>
        <fullName evidence="4">Molybdopterin-dependent oxidoreductase</fullName>
    </submittedName>
</protein>
<feature type="region of interest" description="Disordered" evidence="1">
    <location>
        <begin position="248"/>
        <end position="302"/>
    </location>
</feature>
<dbReference type="Pfam" id="PF00174">
    <property type="entry name" value="Oxidored_molyb"/>
    <property type="match status" value="1"/>
</dbReference>
<evidence type="ECO:0000256" key="1">
    <source>
        <dbReference type="SAM" id="MobiDB-lite"/>
    </source>
</evidence>
<feature type="region of interest" description="Disordered" evidence="1">
    <location>
        <begin position="177"/>
        <end position="201"/>
    </location>
</feature>
<feature type="transmembrane region" description="Helical" evidence="2">
    <location>
        <begin position="142"/>
        <end position="162"/>
    </location>
</feature>
<dbReference type="InterPro" id="IPR000572">
    <property type="entry name" value="OxRdtase_Mopterin-bd_dom"/>
</dbReference>
<keyword evidence="2" id="KW-0472">Membrane</keyword>
<dbReference type="SUPFAM" id="SSF56524">
    <property type="entry name" value="Oxidoreductase molybdopterin-binding domain"/>
    <property type="match status" value="1"/>
</dbReference>
<dbReference type="InterPro" id="IPR036374">
    <property type="entry name" value="OxRdtase_Mopterin-bd_sf"/>
</dbReference>
<evidence type="ECO:0000259" key="3">
    <source>
        <dbReference type="Pfam" id="PF00174"/>
    </source>
</evidence>
<accession>A0AAU8DM92</accession>
<reference evidence="4" key="1">
    <citation type="submission" date="2024-05" db="EMBL/GenBank/DDBJ databases">
        <authorList>
            <person name="Cai S.Y."/>
            <person name="Jin L.M."/>
            <person name="Li H.R."/>
        </authorList>
    </citation>
    <scope>NUCLEOTIDE SEQUENCE</scope>
    <source>
        <strain evidence="4">A5-74</strain>
    </source>
</reference>
<dbReference type="RefSeq" id="WP_353648908.1">
    <property type="nucleotide sequence ID" value="NZ_CP159218.1"/>
</dbReference>